<dbReference type="EMBL" id="AOHS01000027">
    <property type="protein sequence ID" value="ELY31300.1"/>
    <property type="molecule type" value="Genomic_DNA"/>
</dbReference>
<dbReference type="GeneID" id="8825566"/>
<dbReference type="PATRIC" id="fig|547559.17.peg.1330"/>
<organism evidence="1 3">
    <name type="scientific">Natrialba magadii (strain ATCC 43099 / DSM 3394 / CCM 3739 / CIP 104546 / IAM 13178 / JCM 8861 / NBRC 102185 / NCIMB 2190 / MS3)</name>
    <name type="common">Natronobacterium magadii</name>
    <dbReference type="NCBI Taxonomy" id="547559"/>
    <lineage>
        <taxon>Archaea</taxon>
        <taxon>Methanobacteriati</taxon>
        <taxon>Methanobacteriota</taxon>
        <taxon>Stenosarchaea group</taxon>
        <taxon>Halobacteria</taxon>
        <taxon>Halobacteriales</taxon>
        <taxon>Natrialbaceae</taxon>
        <taxon>Natrialba</taxon>
    </lineage>
</organism>
<evidence type="ECO:0000313" key="1">
    <source>
        <dbReference type="EMBL" id="ADD06266.1"/>
    </source>
</evidence>
<dbReference type="eggNOG" id="arCOG04760">
    <property type="taxonomic scope" value="Archaea"/>
</dbReference>
<name>D3SZ74_NATMM</name>
<dbReference type="InterPro" id="IPR043850">
    <property type="entry name" value="DUF5812"/>
</dbReference>
<evidence type="ECO:0000313" key="3">
    <source>
        <dbReference type="Proteomes" id="UP000001879"/>
    </source>
</evidence>
<dbReference type="OrthoDB" id="203616at2157"/>
<dbReference type="KEGG" id="nmg:Nmag_2710"/>
<dbReference type="HOGENOM" id="CLU_1665441_0_0_2"/>
<reference evidence="1 3" key="2">
    <citation type="journal article" date="2012" name="BMC Genomics">
        <title>A comparative genomics perspective on the genetic content of the alkaliphilic haloarchaeon Natrialba magadii ATCC 43099T.</title>
        <authorList>
            <person name="Siddaramappa S."/>
            <person name="Challacombe J.F."/>
            <person name="Decastro R.E."/>
            <person name="Pfeiffer F."/>
            <person name="Sastre D.E."/>
            <person name="Gimenez M.I."/>
            <person name="Paggi R.A."/>
            <person name="Detter J.C."/>
            <person name="Davenport K.W."/>
            <person name="Goodwin L.A."/>
            <person name="Kyrpides N."/>
            <person name="Tapia R."/>
            <person name="Pitluck S."/>
            <person name="Lucas S."/>
            <person name="Woyke T."/>
            <person name="Maupin-Furlow J.A."/>
        </authorList>
    </citation>
    <scope>NUCLEOTIDE SEQUENCE [LARGE SCALE GENOMIC DNA]</scope>
    <source>
        <strain evidence="1">ATCC 43099</strain>
        <strain evidence="3">ATCC 43099 / DSM 3394 / CCM 3739 / CIP 104546 / IAM 13178 / JCM 8861 / NBRC 102185 / NCIMB 2190 / MS3</strain>
    </source>
</reference>
<dbReference type="Proteomes" id="UP000011543">
    <property type="component" value="Unassembled WGS sequence"/>
</dbReference>
<protein>
    <submittedName>
        <fullName evidence="1">Uncharacterized protein</fullName>
    </submittedName>
</protein>
<reference evidence="1" key="4">
    <citation type="submission" date="2016-09" db="EMBL/GenBank/DDBJ databases">
        <authorList>
            <person name="Pfeiffer F."/>
        </authorList>
    </citation>
    <scope>NUCLEOTIDE SEQUENCE</scope>
    <source>
        <strain evidence="1">ATCC 43099</strain>
    </source>
</reference>
<dbReference type="RefSeq" id="WP_004215035.1">
    <property type="nucleotide sequence ID" value="NC_013922.1"/>
</dbReference>
<dbReference type="EMBL" id="CP001932">
    <property type="protein sequence ID" value="ADD06266.1"/>
    <property type="molecule type" value="Genomic_DNA"/>
</dbReference>
<dbReference type="PaxDb" id="547559-Nmag_2710"/>
<dbReference type="Pfam" id="PF19129">
    <property type="entry name" value="DUF5812"/>
    <property type="match status" value="1"/>
</dbReference>
<evidence type="ECO:0000313" key="2">
    <source>
        <dbReference type="EMBL" id="ELY31300.1"/>
    </source>
</evidence>
<dbReference type="AlphaFoldDB" id="D3SZ74"/>
<reference evidence="3" key="1">
    <citation type="submission" date="2010-02" db="EMBL/GenBank/DDBJ databases">
        <title>Complete sequence of chromosome of Natrialba magadii ATCC 43099.</title>
        <authorList>
            <consortium name="US DOE Joint Genome Institute"/>
            <person name="Lucas S."/>
            <person name="Copeland A."/>
            <person name="Lapidus A."/>
            <person name="Cheng J.-F."/>
            <person name="Bruce D."/>
            <person name="Goodwin L."/>
            <person name="Pitluck S."/>
            <person name="Davenport K."/>
            <person name="Saunders E."/>
            <person name="Detter J.C."/>
            <person name="Han C."/>
            <person name="Tapia R."/>
            <person name="Land M."/>
            <person name="Hauser L."/>
            <person name="Kyrpides N."/>
            <person name="Mikhailova N."/>
            <person name="De Castro R.E."/>
            <person name="Maupin-Furlow J.A."/>
            <person name="Woyke T."/>
        </authorList>
    </citation>
    <scope>NUCLEOTIDE SEQUENCE [LARGE SCALE GENOMIC DNA]</scope>
    <source>
        <strain evidence="3">ATCC 43099 / DSM 3394 / CCM 3739 / CIP 104546 / IAM 13178 / JCM 8861 / NBRC 102185 / NCIMB 2190 / MS3</strain>
    </source>
</reference>
<evidence type="ECO:0000313" key="4">
    <source>
        <dbReference type="Proteomes" id="UP000011543"/>
    </source>
</evidence>
<keyword evidence="3" id="KW-1185">Reference proteome</keyword>
<proteinExistence type="predicted"/>
<accession>D3SZ74</accession>
<sequence length="170" mass="18268">MTETETGSGNEKTGTFVVTHAETESAVVRDVDTAQIHTLGSNPGLEANDVLEATVAPEPPLEVTWQVIEVAERRRVELVDSDLSPTKHAAELAADAETGDLIQEERAGTGEIHIFRVPADETEAAAQDVLEDEETIARAARLDAVRVEVRRTTALDAVDGGVLSVRYLPD</sequence>
<gene>
    <name evidence="1" type="ordered locus">Nmag_2710</name>
    <name evidence="2" type="ORF">C500_06851</name>
</gene>
<dbReference type="Proteomes" id="UP000001879">
    <property type="component" value="Chromosome"/>
</dbReference>
<reference evidence="2 4" key="3">
    <citation type="journal article" date="2014" name="PLoS Genet.">
        <title>Phylogenetically driven sequencing of extremely halophilic archaea reveals strategies for static and dynamic osmo-response.</title>
        <authorList>
            <person name="Becker E.A."/>
            <person name="Seitzer P.M."/>
            <person name="Tritt A."/>
            <person name="Larsen D."/>
            <person name="Krusor M."/>
            <person name="Yao A.I."/>
            <person name="Wu D."/>
            <person name="Madern D."/>
            <person name="Eisen J.A."/>
            <person name="Darling A.E."/>
            <person name="Facciotti M.T."/>
        </authorList>
    </citation>
    <scope>NUCLEOTIDE SEQUENCE [LARGE SCALE GENOMIC DNA]</scope>
    <source>
        <strain evidence="4">ATCC 43099 / DSM 3394 / CCM 3739 / CIP 104546 / IAM 13178 / JCM 8861 / NBRC 102185 / NCIMB 2190 / MS3</strain>
        <strain evidence="2">MS-3</strain>
    </source>
</reference>